<dbReference type="STRING" id="521003.COLINT_03340"/>
<dbReference type="Gene3D" id="2.40.100.10">
    <property type="entry name" value="Cyclophilin-like"/>
    <property type="match status" value="1"/>
</dbReference>
<dbReference type="InterPro" id="IPR029000">
    <property type="entry name" value="Cyclophilin-like_dom_sf"/>
</dbReference>
<dbReference type="HOGENOM" id="CLU_065324_0_0_11"/>
<feature type="domain" description="6-phospho-N-acetylmuramidase N-terminal" evidence="2">
    <location>
        <begin position="3"/>
        <end position="231"/>
    </location>
</feature>
<evidence type="ECO:0008006" key="5">
    <source>
        <dbReference type="Google" id="ProtNLM"/>
    </source>
</evidence>
<evidence type="ECO:0000313" key="4">
    <source>
        <dbReference type="Proteomes" id="UP000003295"/>
    </source>
</evidence>
<dbReference type="eggNOG" id="COG3589">
    <property type="taxonomic scope" value="Bacteria"/>
</dbReference>
<accession>C4FB87</accession>
<dbReference type="InterPro" id="IPR008589">
    <property type="entry name" value="MupG"/>
</dbReference>
<dbReference type="SUPFAM" id="SSF51445">
    <property type="entry name" value="(Trans)glycosidases"/>
    <property type="match status" value="1"/>
</dbReference>
<proteinExistence type="predicted"/>
<dbReference type="PANTHER" id="PTHR38435:SF2">
    <property type="entry name" value="DUF871 DOMAIN-CONTAINING PROTEIN"/>
    <property type="match status" value="1"/>
</dbReference>
<dbReference type="EMBL" id="ABXH02000031">
    <property type="protein sequence ID" value="EEP43932.1"/>
    <property type="molecule type" value="Genomic_DNA"/>
</dbReference>
<name>C4FB87_9ACTN</name>
<dbReference type="InterPro" id="IPR043797">
    <property type="entry name" value="MupG_N"/>
</dbReference>
<dbReference type="InterPro" id="IPR017853">
    <property type="entry name" value="GH"/>
</dbReference>
<dbReference type="PANTHER" id="PTHR38435">
    <property type="match status" value="1"/>
</dbReference>
<dbReference type="InterPro" id="IPR043894">
    <property type="entry name" value="MupG_C"/>
</dbReference>
<dbReference type="Proteomes" id="UP000003295">
    <property type="component" value="Unassembled WGS sequence"/>
</dbReference>
<sequence>MQTGVSVYFSAGMERNEQIIARARQAGATMAFTSMHIPEEEGVDYERDARHLLGLLRDAGISLIVDVGPETYEKLGCSRIEELADLGITHVRLDYGFSPEETVRLSETFHIVCNASTVTKAEIVAWRAAGADFSRFAACHNYYPKQHTGLALEDVRAMNDRLSAYGFETIGFVPGDAELRGPLHEGLPMIEAHRDRKDDVALNMLETAFAAGCDAVLVGDSDLSDASWGRFAQVSAGYVELGCELGDGYGYLRGQVHHDRPDSSARIIRSQESRTSLKPAVPLAPDAGAGVARPAGSIAVSNSDYLRYMGELEIARIDLAGDARMNVAGQVHAEDMRLLPYIRDGFGFKLV</sequence>
<dbReference type="Gene3D" id="3.20.20.70">
    <property type="entry name" value="Aldolase class I"/>
    <property type="match status" value="1"/>
</dbReference>
<evidence type="ECO:0000259" key="1">
    <source>
        <dbReference type="Pfam" id="PF05913"/>
    </source>
</evidence>
<dbReference type="SUPFAM" id="SSF50891">
    <property type="entry name" value="Cyclophilin-like"/>
    <property type="match status" value="1"/>
</dbReference>
<feature type="domain" description="6-phospho-N-acetylmuramidase C-terminal" evidence="1">
    <location>
        <begin position="254"/>
        <end position="350"/>
    </location>
</feature>
<dbReference type="InterPro" id="IPR013785">
    <property type="entry name" value="Aldolase_TIM"/>
</dbReference>
<comment type="caution">
    <text evidence="3">The sequence shown here is derived from an EMBL/GenBank/DDBJ whole genome shotgun (WGS) entry which is preliminary data.</text>
</comment>
<gene>
    <name evidence="3" type="ORF">COLINT_03340</name>
</gene>
<organism evidence="3 4">
    <name type="scientific">Collinsella intestinalis DSM 13280</name>
    <dbReference type="NCBI Taxonomy" id="521003"/>
    <lineage>
        <taxon>Bacteria</taxon>
        <taxon>Bacillati</taxon>
        <taxon>Actinomycetota</taxon>
        <taxon>Coriobacteriia</taxon>
        <taxon>Coriobacteriales</taxon>
        <taxon>Coriobacteriaceae</taxon>
        <taxon>Collinsella</taxon>
    </lineage>
</organism>
<dbReference type="Pfam" id="PF19200">
    <property type="entry name" value="MupG_N"/>
    <property type="match status" value="1"/>
</dbReference>
<evidence type="ECO:0000259" key="2">
    <source>
        <dbReference type="Pfam" id="PF19200"/>
    </source>
</evidence>
<dbReference type="RefSeq" id="WP_006723555.1">
    <property type="nucleotide sequence ID" value="NZ_GG692710.1"/>
</dbReference>
<reference evidence="3 4" key="1">
    <citation type="submission" date="2009-04" db="EMBL/GenBank/DDBJ databases">
        <authorList>
            <person name="Weinstock G."/>
            <person name="Sodergren E."/>
            <person name="Clifton S."/>
            <person name="Fulton L."/>
            <person name="Fulton B."/>
            <person name="Courtney L."/>
            <person name="Fronick C."/>
            <person name="Harrison M."/>
            <person name="Strong C."/>
            <person name="Farmer C."/>
            <person name="Delahaunty K."/>
            <person name="Markovic C."/>
            <person name="Hall O."/>
            <person name="Minx P."/>
            <person name="Tomlinson C."/>
            <person name="Mitreva M."/>
            <person name="Nelson J."/>
            <person name="Hou S."/>
            <person name="Wollam A."/>
            <person name="Pepin K.H."/>
            <person name="Johnson M."/>
            <person name="Bhonagiri V."/>
            <person name="Nash W.E."/>
            <person name="Warren W."/>
            <person name="Chinwalla A."/>
            <person name="Mardis E.R."/>
            <person name="Wilson R.K."/>
        </authorList>
    </citation>
    <scope>NUCLEOTIDE SEQUENCE [LARGE SCALE GENOMIC DNA]</scope>
    <source>
        <strain evidence="3 4">DSM 13280</strain>
    </source>
</reference>
<evidence type="ECO:0000313" key="3">
    <source>
        <dbReference type="EMBL" id="EEP43932.1"/>
    </source>
</evidence>
<protein>
    <recommendedName>
        <fullName evidence="5">Outer surface protein</fullName>
    </recommendedName>
</protein>
<dbReference type="Pfam" id="PF05913">
    <property type="entry name" value="MupG_C"/>
    <property type="match status" value="1"/>
</dbReference>
<dbReference type="AlphaFoldDB" id="C4FB87"/>